<accession>A0A1L7CMJ1</accession>
<reference evidence="3 5" key="1">
    <citation type="submission" date="2014-08" db="EMBL/GenBank/DDBJ databases">
        <title>Complete genome sequence of Corynebacterium flavescens OJ8(T)(=DSM 20296(T)), isolated from cheese.</title>
        <authorList>
            <person name="Ruckert C."/>
            <person name="Albersmeier A."/>
            <person name="Winkler A."/>
            <person name="Kalinowski J."/>
        </authorList>
    </citation>
    <scope>NUCLEOTIDE SEQUENCE [LARGE SCALE GENOMIC DNA]</scope>
    <source>
        <strain evidence="3 5">OJ8</strain>
    </source>
</reference>
<dbReference type="EMBL" id="BJNB01000003">
    <property type="protein sequence ID" value="GEB96873.1"/>
    <property type="molecule type" value="Genomic_DNA"/>
</dbReference>
<dbReference type="KEGG" id="cfc:CFLV_07465"/>
<reference evidence="4 6" key="2">
    <citation type="submission" date="2019-06" db="EMBL/GenBank/DDBJ databases">
        <title>Whole genome shotgun sequence of Corynebacterium flavescens NBRC 14136.</title>
        <authorList>
            <person name="Hosoyama A."/>
            <person name="Uohara A."/>
            <person name="Ohji S."/>
            <person name="Ichikawa N."/>
        </authorList>
    </citation>
    <scope>NUCLEOTIDE SEQUENCE [LARGE SCALE GENOMIC DNA]</scope>
    <source>
        <strain evidence="4 6">NBRC 14136</strain>
    </source>
</reference>
<proteinExistence type="inferred from homology"/>
<dbReference type="Proteomes" id="UP000315353">
    <property type="component" value="Unassembled WGS sequence"/>
</dbReference>
<evidence type="ECO:0000256" key="1">
    <source>
        <dbReference type="ARBA" id="ARBA00007689"/>
    </source>
</evidence>
<sequence length="95" mass="10282">MSIFAVTYDYRPNNPLIAENGAAHLEFLRGLSHAGQLISAGPFSDSQGGELLLLRLSSTNTGVSSAIALLDVDPYFRAGCLRARTFRQWDPSPSL</sequence>
<dbReference type="AlphaFoldDB" id="A0A1L7CMJ1"/>
<dbReference type="Pfam" id="PF03795">
    <property type="entry name" value="YCII"/>
    <property type="match status" value="1"/>
</dbReference>
<protein>
    <recommendedName>
        <fullName evidence="2">YCII-related domain-containing protein</fullName>
    </recommendedName>
</protein>
<evidence type="ECO:0000313" key="6">
    <source>
        <dbReference type="Proteomes" id="UP000315353"/>
    </source>
</evidence>
<evidence type="ECO:0000259" key="2">
    <source>
        <dbReference type="Pfam" id="PF03795"/>
    </source>
</evidence>
<organism evidence="3 5">
    <name type="scientific">Corynebacterium flavescens</name>
    <dbReference type="NCBI Taxonomy" id="28028"/>
    <lineage>
        <taxon>Bacteria</taxon>
        <taxon>Bacillati</taxon>
        <taxon>Actinomycetota</taxon>
        <taxon>Actinomycetes</taxon>
        <taxon>Mycobacteriales</taxon>
        <taxon>Corynebacteriaceae</taxon>
        <taxon>Corynebacterium</taxon>
    </lineage>
</organism>
<dbReference type="GeneID" id="82880552"/>
<dbReference type="InterPro" id="IPR005545">
    <property type="entry name" value="YCII"/>
</dbReference>
<name>A0A1L7CMJ1_CORFL</name>
<gene>
    <name evidence="4" type="ORF">CFL01nite_03680</name>
    <name evidence="3" type="ORF">CFLV_07465</name>
</gene>
<dbReference type="Proteomes" id="UP000185479">
    <property type="component" value="Chromosome"/>
</dbReference>
<dbReference type="OrthoDB" id="8968203at2"/>
<evidence type="ECO:0000313" key="5">
    <source>
        <dbReference type="Proteomes" id="UP000185479"/>
    </source>
</evidence>
<dbReference type="Gene3D" id="3.30.70.1060">
    <property type="entry name" value="Dimeric alpha+beta barrel"/>
    <property type="match status" value="1"/>
</dbReference>
<dbReference type="EMBL" id="CP009246">
    <property type="protein sequence ID" value="APT87041.1"/>
    <property type="molecule type" value="Genomic_DNA"/>
</dbReference>
<dbReference type="STRING" id="28028.CFLV_07465"/>
<dbReference type="RefSeq" id="WP_075729985.1">
    <property type="nucleotide sequence ID" value="NZ_BJNB01000003.1"/>
</dbReference>
<dbReference type="SUPFAM" id="SSF54909">
    <property type="entry name" value="Dimeric alpha+beta barrel"/>
    <property type="match status" value="1"/>
</dbReference>
<feature type="domain" description="YCII-related" evidence="2">
    <location>
        <begin position="5"/>
        <end position="89"/>
    </location>
</feature>
<dbReference type="InterPro" id="IPR011008">
    <property type="entry name" value="Dimeric_a/b-barrel"/>
</dbReference>
<evidence type="ECO:0000313" key="4">
    <source>
        <dbReference type="EMBL" id="GEB96873.1"/>
    </source>
</evidence>
<comment type="similarity">
    <text evidence="1">Belongs to the YciI family.</text>
</comment>
<evidence type="ECO:0000313" key="3">
    <source>
        <dbReference type="EMBL" id="APT87041.1"/>
    </source>
</evidence>
<keyword evidence="5" id="KW-1185">Reference proteome</keyword>